<proteinExistence type="predicted"/>
<reference evidence="1 2" key="1">
    <citation type="journal article" date="2024" name="Commun. Biol.">
        <title>Comparative genomic analysis of thermophilic fungi reveals convergent evolutionary adaptations and gene losses.</title>
        <authorList>
            <person name="Steindorff A.S."/>
            <person name="Aguilar-Pontes M.V."/>
            <person name="Robinson A.J."/>
            <person name="Andreopoulos B."/>
            <person name="LaButti K."/>
            <person name="Kuo A."/>
            <person name="Mondo S."/>
            <person name="Riley R."/>
            <person name="Otillar R."/>
            <person name="Haridas S."/>
            <person name="Lipzen A."/>
            <person name="Grimwood J."/>
            <person name="Schmutz J."/>
            <person name="Clum A."/>
            <person name="Reid I.D."/>
            <person name="Moisan M.C."/>
            <person name="Butler G."/>
            <person name="Nguyen T.T.M."/>
            <person name="Dewar K."/>
            <person name="Conant G."/>
            <person name="Drula E."/>
            <person name="Henrissat B."/>
            <person name="Hansel C."/>
            <person name="Singer S."/>
            <person name="Hutchinson M.I."/>
            <person name="de Vries R.P."/>
            <person name="Natvig D.O."/>
            <person name="Powell A.J."/>
            <person name="Tsang A."/>
            <person name="Grigoriev I.V."/>
        </authorList>
    </citation>
    <scope>NUCLEOTIDE SEQUENCE [LARGE SCALE GENOMIC DNA]</scope>
    <source>
        <strain evidence="1 2">ATCC 24622</strain>
    </source>
</reference>
<name>A0ABR3WFU4_9PEZI</name>
<sequence>MTNEMFLSHITGPAEPPAGRTDLAFWSPSTPSFIIRSCIRCTSVVGITPPCSPFRCHCYNAQKDLASPVSHSCRSLFLSSCSSGLVVIVFVSLSVQTTHEATTKQSSHTLLTRQGTNKALQVSCRFLSVSRQILGQLGCQIMQLPRPSSRDILSCNCITCFPRRERRRKESELLLFIAGPISSIHYLCPCPHLSYRDRLFSIISACLQATSYLQRASAPASSSSLTLLLLGTIGPERDLDPLARCRNVKSSLAPPGLHCWLSILALSRLISPY</sequence>
<gene>
    <name evidence="1" type="ORF">VTK73DRAFT_7305</name>
</gene>
<protein>
    <submittedName>
        <fullName evidence="1">Uncharacterized protein</fullName>
    </submittedName>
</protein>
<evidence type="ECO:0000313" key="1">
    <source>
        <dbReference type="EMBL" id="KAL1860474.1"/>
    </source>
</evidence>
<keyword evidence="2" id="KW-1185">Reference proteome</keyword>
<organism evidence="1 2">
    <name type="scientific">Phialemonium thermophilum</name>
    <dbReference type="NCBI Taxonomy" id="223376"/>
    <lineage>
        <taxon>Eukaryota</taxon>
        <taxon>Fungi</taxon>
        <taxon>Dikarya</taxon>
        <taxon>Ascomycota</taxon>
        <taxon>Pezizomycotina</taxon>
        <taxon>Sordariomycetes</taxon>
        <taxon>Sordariomycetidae</taxon>
        <taxon>Cephalothecales</taxon>
        <taxon>Cephalothecaceae</taxon>
        <taxon>Phialemonium</taxon>
    </lineage>
</organism>
<evidence type="ECO:0000313" key="2">
    <source>
        <dbReference type="Proteomes" id="UP001586593"/>
    </source>
</evidence>
<dbReference type="Proteomes" id="UP001586593">
    <property type="component" value="Unassembled WGS sequence"/>
</dbReference>
<accession>A0ABR3WFU4</accession>
<comment type="caution">
    <text evidence="1">The sequence shown here is derived from an EMBL/GenBank/DDBJ whole genome shotgun (WGS) entry which is preliminary data.</text>
</comment>
<dbReference type="EMBL" id="JAZHXJ010000458">
    <property type="protein sequence ID" value="KAL1860474.1"/>
    <property type="molecule type" value="Genomic_DNA"/>
</dbReference>